<evidence type="ECO:0000313" key="3">
    <source>
        <dbReference type="Proteomes" id="UP001162060"/>
    </source>
</evidence>
<evidence type="ECO:0000256" key="1">
    <source>
        <dbReference type="SAM" id="Coils"/>
    </source>
</evidence>
<evidence type="ECO:0000313" key="2">
    <source>
        <dbReference type="EMBL" id="CAK7929310.1"/>
    </source>
</evidence>
<dbReference type="AlphaFoldDB" id="A0AAV1U780"/>
<dbReference type="Proteomes" id="UP001162060">
    <property type="component" value="Unassembled WGS sequence"/>
</dbReference>
<organism evidence="2 3">
    <name type="scientific">Peronospora matthiolae</name>
    <dbReference type="NCBI Taxonomy" id="2874970"/>
    <lineage>
        <taxon>Eukaryota</taxon>
        <taxon>Sar</taxon>
        <taxon>Stramenopiles</taxon>
        <taxon>Oomycota</taxon>
        <taxon>Peronosporomycetes</taxon>
        <taxon>Peronosporales</taxon>
        <taxon>Peronosporaceae</taxon>
        <taxon>Peronospora</taxon>
    </lineage>
</organism>
<sequence>MVLAATDKEEEEQRLQQLAEQELEEMEDDDIGQGEFRMADDAGAMLDPYLGDDFVGVMG</sequence>
<accession>A0AAV1U780</accession>
<protein>
    <submittedName>
        <fullName evidence="2">Uncharacterized protein</fullName>
    </submittedName>
</protein>
<proteinExistence type="predicted"/>
<keyword evidence="1" id="KW-0175">Coiled coil</keyword>
<feature type="coiled-coil region" evidence="1">
    <location>
        <begin position="1"/>
        <end position="29"/>
    </location>
</feature>
<comment type="caution">
    <text evidence="2">The sequence shown here is derived from an EMBL/GenBank/DDBJ whole genome shotgun (WGS) entry which is preliminary data.</text>
</comment>
<name>A0AAV1U780_9STRA</name>
<reference evidence="2" key="1">
    <citation type="submission" date="2024-01" db="EMBL/GenBank/DDBJ databases">
        <authorList>
            <person name="Webb A."/>
        </authorList>
    </citation>
    <scope>NUCLEOTIDE SEQUENCE</scope>
    <source>
        <strain evidence="2">Pm1</strain>
    </source>
</reference>
<gene>
    <name evidence="2" type="ORF">PM001_LOCUS14460</name>
</gene>
<dbReference type="EMBL" id="CAKLBY020000153">
    <property type="protein sequence ID" value="CAK7929310.1"/>
    <property type="molecule type" value="Genomic_DNA"/>
</dbReference>